<evidence type="ECO:0000256" key="7">
    <source>
        <dbReference type="ARBA" id="ARBA00022989"/>
    </source>
</evidence>
<evidence type="ECO:0000313" key="10">
    <source>
        <dbReference type="EMBL" id="SUX25462.1"/>
    </source>
</evidence>
<evidence type="ECO:0000256" key="2">
    <source>
        <dbReference type="ARBA" id="ARBA00022448"/>
    </source>
</evidence>
<dbReference type="PRINTS" id="PR00173">
    <property type="entry name" value="EDTRNSPORT"/>
</dbReference>
<dbReference type="NCBIfam" id="NF010151">
    <property type="entry name" value="PRK13628.1"/>
    <property type="match status" value="1"/>
</dbReference>
<accession>A0A381EES1</accession>
<dbReference type="GO" id="GO:0015826">
    <property type="term" value="P:threonine transport"/>
    <property type="evidence" value="ECO:0007669"/>
    <property type="project" value="InterPro"/>
</dbReference>
<keyword evidence="7 9" id="KW-1133">Transmembrane helix</keyword>
<dbReference type="OrthoDB" id="9768885at2"/>
<dbReference type="Gene3D" id="1.10.3860.10">
    <property type="entry name" value="Sodium:dicarboxylate symporter"/>
    <property type="match status" value="1"/>
</dbReference>
<evidence type="ECO:0000256" key="3">
    <source>
        <dbReference type="ARBA" id="ARBA00022475"/>
    </source>
</evidence>
<proteinExistence type="inferred from homology"/>
<evidence type="ECO:0000256" key="9">
    <source>
        <dbReference type="HAMAP-Rule" id="MF_01582"/>
    </source>
</evidence>
<keyword evidence="6 9" id="KW-0029">Amino-acid transport</keyword>
<dbReference type="SUPFAM" id="SSF118215">
    <property type="entry name" value="Proton glutamate symport protein"/>
    <property type="match status" value="1"/>
</dbReference>
<evidence type="ECO:0000256" key="8">
    <source>
        <dbReference type="ARBA" id="ARBA00023136"/>
    </source>
</evidence>
<keyword evidence="4 9" id="KW-0812">Transmembrane</keyword>
<feature type="transmembrane region" description="Helical" evidence="9">
    <location>
        <begin position="255"/>
        <end position="279"/>
    </location>
</feature>
<dbReference type="Proteomes" id="UP000254572">
    <property type="component" value="Unassembled WGS sequence"/>
</dbReference>
<dbReference type="HAMAP" id="MF_01582">
    <property type="entry name" value="Ser_Thr_transp_SstT"/>
    <property type="match status" value="1"/>
</dbReference>
<comment type="catalytic activity">
    <reaction evidence="9">
        <text>L-threonine(in) + Na(+)(in) = L-threonine(out) + Na(+)(out)</text>
        <dbReference type="Rhea" id="RHEA:69999"/>
        <dbReference type="ChEBI" id="CHEBI:29101"/>
        <dbReference type="ChEBI" id="CHEBI:57926"/>
    </reaction>
</comment>
<name>A0A381EES1_9GAMM</name>
<dbReference type="InterPro" id="IPR023025">
    <property type="entry name" value="Ser_Thr_transp_SstT"/>
</dbReference>
<dbReference type="PANTHER" id="PTHR42865:SF8">
    <property type="entry name" value="SERINE_THREONINE TRANSPORTER SSTT"/>
    <property type="match status" value="1"/>
</dbReference>
<feature type="transmembrane region" description="Helical" evidence="9">
    <location>
        <begin position="120"/>
        <end position="143"/>
    </location>
</feature>
<feature type="transmembrane region" description="Helical" evidence="9">
    <location>
        <begin position="364"/>
        <end position="389"/>
    </location>
</feature>
<feature type="transmembrane region" description="Helical" evidence="9">
    <location>
        <begin position="180"/>
        <end position="199"/>
    </location>
</feature>
<sequence length="449" mass="47229">MRDLLRWLGRSLVRQIIIAMLLGIIIGSLLMQTGIPQPDGPLAPVLSSVVPLSFNHYLTDILYGAALTHGTLLVPAAEYFQILGDFFTKALRAVAPVLVFVLITHAISRHRQGRARGLKNIIGLYIAGTFAAAAVAVFTSTIFPTELYLKAAEDTAGAPENLKAVLTTLLFKITDNPINAVVQGNYIGILTWAILGGVAMRHASDTSKIALDDAARVIHYIVGIVIRIAPYGVFGLVTATVATTGFSTFATYARLIAVLLGSMTVVALLVNPLLVWIMLRQNPYPLVWRCLVQSGIPAFFTRSSAANIPINLNLSEQLGLREETYSISIPLGANINMAGAAITIAVLSLAAAHTLHLPVHPLNALILCFLATLGAAGASGVPGGSLMLIPMACSLLGIDGQTAAQVIAIGVLIGVIQDSAETALNSSSDVIFTAAADLADRRKNGAATS</sequence>
<reference evidence="10 11" key="1">
    <citation type="submission" date="2018-06" db="EMBL/GenBank/DDBJ databases">
        <authorList>
            <consortium name="Pathogen Informatics"/>
            <person name="Doyle S."/>
        </authorList>
    </citation>
    <scope>NUCLEOTIDE SEQUENCE [LARGE SCALE GENOMIC DNA]</scope>
    <source>
        <strain evidence="10 11">NCTC13294</strain>
    </source>
</reference>
<dbReference type="EMBL" id="UFUW01000001">
    <property type="protein sequence ID" value="SUX25462.1"/>
    <property type="molecule type" value="Genomic_DNA"/>
</dbReference>
<protein>
    <recommendedName>
        <fullName evidence="9">Serine/threonine transporter SstT</fullName>
    </recommendedName>
    <alternativeName>
        <fullName evidence="9">Na(+)/serine-threonine symporter</fullName>
    </alternativeName>
</protein>
<dbReference type="RefSeq" id="WP_115612526.1">
    <property type="nucleotide sequence ID" value="NZ_JBHLZC010000001.1"/>
</dbReference>
<keyword evidence="2 9" id="KW-0813">Transport</keyword>
<keyword evidence="5 9" id="KW-0769">Symport</keyword>
<comment type="subcellular location">
    <subcellularLocation>
        <location evidence="9">Cell membrane</location>
        <topology evidence="9">Multi-pass membrane protein</topology>
    </subcellularLocation>
    <subcellularLocation>
        <location evidence="1">Membrane</location>
        <topology evidence="1">Multi-pass membrane protein</topology>
    </subcellularLocation>
</comment>
<dbReference type="GO" id="GO:0005295">
    <property type="term" value="F:neutral L-amino acid:sodium symporter activity"/>
    <property type="evidence" value="ECO:0007669"/>
    <property type="project" value="TreeGrafter"/>
</dbReference>
<dbReference type="Pfam" id="PF00375">
    <property type="entry name" value="SDF"/>
    <property type="match status" value="1"/>
</dbReference>
<feature type="transmembrane region" description="Helical" evidence="9">
    <location>
        <begin position="90"/>
        <end position="108"/>
    </location>
</feature>
<feature type="transmembrane region" description="Helical" evidence="9">
    <location>
        <begin position="12"/>
        <end position="31"/>
    </location>
</feature>
<evidence type="ECO:0000256" key="5">
    <source>
        <dbReference type="ARBA" id="ARBA00022847"/>
    </source>
</evidence>
<gene>
    <name evidence="9 10" type="primary">sstT</name>
    <name evidence="10" type="ORF">NCTC13294_02441</name>
</gene>
<keyword evidence="8 9" id="KW-0472">Membrane</keyword>
<keyword evidence="3 9" id="KW-1003">Cell membrane</keyword>
<keyword evidence="11" id="KW-1185">Reference proteome</keyword>
<comment type="similarity">
    <text evidence="9">Belongs to the dicarboxylate/amino acid:cation symporter (DAACS) (TC 2.A.23) family.</text>
</comment>
<feature type="transmembrane region" description="Helical" evidence="9">
    <location>
        <begin position="220"/>
        <end position="243"/>
    </location>
</feature>
<comment type="catalytic activity">
    <reaction evidence="9">
        <text>L-serine(in) + Na(+)(in) = L-serine(out) + Na(+)(out)</text>
        <dbReference type="Rhea" id="RHEA:29575"/>
        <dbReference type="ChEBI" id="CHEBI:29101"/>
        <dbReference type="ChEBI" id="CHEBI:33384"/>
    </reaction>
</comment>
<dbReference type="GO" id="GO:0032329">
    <property type="term" value="P:serine transport"/>
    <property type="evidence" value="ECO:0007669"/>
    <property type="project" value="InterPro"/>
</dbReference>
<dbReference type="PANTHER" id="PTHR42865">
    <property type="entry name" value="PROTON/GLUTAMATE-ASPARTATE SYMPORTER"/>
    <property type="match status" value="1"/>
</dbReference>
<evidence type="ECO:0000313" key="11">
    <source>
        <dbReference type="Proteomes" id="UP000254572"/>
    </source>
</evidence>
<dbReference type="AlphaFoldDB" id="A0A381EES1"/>
<dbReference type="InterPro" id="IPR001991">
    <property type="entry name" value="Na-dicarboxylate_symporter"/>
</dbReference>
<dbReference type="InterPro" id="IPR036458">
    <property type="entry name" value="Na:dicarbo_symporter_sf"/>
</dbReference>
<evidence type="ECO:0000256" key="4">
    <source>
        <dbReference type="ARBA" id="ARBA00022692"/>
    </source>
</evidence>
<comment type="function">
    <text evidence="9">Involved in the import of serine and threonine into the cell, with the concomitant import of sodium (symport system).</text>
</comment>
<organism evidence="10 11">
    <name type="scientific">Cardiobacterium valvarum</name>
    <dbReference type="NCBI Taxonomy" id="194702"/>
    <lineage>
        <taxon>Bacteria</taxon>
        <taxon>Pseudomonadati</taxon>
        <taxon>Pseudomonadota</taxon>
        <taxon>Gammaproteobacteria</taxon>
        <taxon>Cardiobacteriales</taxon>
        <taxon>Cardiobacteriaceae</taxon>
        <taxon>Cardiobacterium</taxon>
    </lineage>
</organism>
<feature type="transmembrane region" description="Helical" evidence="9">
    <location>
        <begin position="331"/>
        <end position="352"/>
    </location>
</feature>
<evidence type="ECO:0000256" key="1">
    <source>
        <dbReference type="ARBA" id="ARBA00004141"/>
    </source>
</evidence>
<dbReference type="GO" id="GO:0005886">
    <property type="term" value="C:plasma membrane"/>
    <property type="evidence" value="ECO:0007669"/>
    <property type="project" value="UniProtKB-SubCell"/>
</dbReference>
<evidence type="ECO:0000256" key="6">
    <source>
        <dbReference type="ARBA" id="ARBA00022970"/>
    </source>
</evidence>